<dbReference type="GO" id="GO:0016779">
    <property type="term" value="F:nucleotidyltransferase activity"/>
    <property type="evidence" value="ECO:0007669"/>
    <property type="project" value="UniProtKB-ARBA"/>
</dbReference>
<protein>
    <submittedName>
        <fullName evidence="5">Molybdopterin-guanine dinucleotide biosynthesis protein A-like</fullName>
    </submittedName>
</protein>
<name>Q2J799_FRACC</name>
<accession>Q2J799</accession>
<dbReference type="Gene3D" id="3.90.550.10">
    <property type="entry name" value="Spore Coat Polysaccharide Biosynthesis Protein SpsA, Chain A"/>
    <property type="match status" value="1"/>
</dbReference>
<dbReference type="AlphaFoldDB" id="Q2J799"/>
<proteinExistence type="predicted"/>
<feature type="domain" description="MobA-like NTP transferase" evidence="3">
    <location>
        <begin position="2"/>
        <end position="147"/>
    </location>
</feature>
<dbReference type="Proteomes" id="UP000001937">
    <property type="component" value="Chromosome"/>
</dbReference>
<feature type="domain" description="DUF6457" evidence="4">
    <location>
        <begin position="267"/>
        <end position="360"/>
    </location>
</feature>
<keyword evidence="6" id="KW-1185">Reference proteome</keyword>
<organism evidence="5 6">
    <name type="scientific">Frankia casuarinae (strain DSM 45818 / CECT 9043 / HFP020203 / CcI3)</name>
    <dbReference type="NCBI Taxonomy" id="106370"/>
    <lineage>
        <taxon>Bacteria</taxon>
        <taxon>Bacillati</taxon>
        <taxon>Actinomycetota</taxon>
        <taxon>Actinomycetes</taxon>
        <taxon>Frankiales</taxon>
        <taxon>Frankiaceae</taxon>
        <taxon>Frankia</taxon>
    </lineage>
</organism>
<dbReference type="SUPFAM" id="SSF53448">
    <property type="entry name" value="Nucleotide-diphospho-sugar transferases"/>
    <property type="match status" value="1"/>
</dbReference>
<gene>
    <name evidence="5" type="ordered locus">Francci3_3490</name>
</gene>
<dbReference type="PANTHER" id="PTHR19136:SF81">
    <property type="entry name" value="MOLYBDENUM COFACTOR GUANYLYLTRANSFERASE"/>
    <property type="match status" value="1"/>
</dbReference>
<evidence type="ECO:0000259" key="4">
    <source>
        <dbReference type="Pfam" id="PF20058"/>
    </source>
</evidence>
<keyword evidence="1" id="KW-0808">Transferase</keyword>
<dbReference type="Pfam" id="PF20058">
    <property type="entry name" value="DUF6457"/>
    <property type="match status" value="1"/>
</dbReference>
<reference evidence="5 6" key="1">
    <citation type="journal article" date="2007" name="Genome Res.">
        <title>Genome characteristics of facultatively symbiotic Frankia sp. strains reflect host range and host plant biogeography.</title>
        <authorList>
            <person name="Normand P."/>
            <person name="Lapierre P."/>
            <person name="Tisa L.S."/>
            <person name="Gogarten J.P."/>
            <person name="Alloisio N."/>
            <person name="Bagnarol E."/>
            <person name="Bassi C.A."/>
            <person name="Berry A.M."/>
            <person name="Bickhart D.M."/>
            <person name="Choisne N."/>
            <person name="Couloux A."/>
            <person name="Cournoyer B."/>
            <person name="Cruveiller S."/>
            <person name="Daubin V."/>
            <person name="Demange N."/>
            <person name="Francino M.P."/>
            <person name="Goltsman E."/>
            <person name="Huang Y."/>
            <person name="Kopp O.R."/>
            <person name="Labarre L."/>
            <person name="Lapidus A."/>
            <person name="Lavire C."/>
            <person name="Marechal J."/>
            <person name="Martinez M."/>
            <person name="Mastronunzio J.E."/>
            <person name="Mullin B.C."/>
            <person name="Niemann J."/>
            <person name="Pujic P."/>
            <person name="Rawnsley T."/>
            <person name="Rouy Z."/>
            <person name="Schenowitz C."/>
            <person name="Sellstedt A."/>
            <person name="Tavares F."/>
            <person name="Tomkins J.P."/>
            <person name="Vallenet D."/>
            <person name="Valverde C."/>
            <person name="Wall L.G."/>
            <person name="Wang Y."/>
            <person name="Medigue C."/>
            <person name="Benson D.R."/>
        </authorList>
    </citation>
    <scope>NUCLEOTIDE SEQUENCE [LARGE SCALE GENOMIC DNA]</scope>
    <source>
        <strain evidence="6">DSM 45818 / CECT 9043 / CcI3</strain>
    </source>
</reference>
<evidence type="ECO:0000313" key="5">
    <source>
        <dbReference type="EMBL" id="ABD12843.1"/>
    </source>
</evidence>
<dbReference type="HOGENOM" id="CLU_055597_1_0_11"/>
<dbReference type="PANTHER" id="PTHR19136">
    <property type="entry name" value="MOLYBDENUM COFACTOR GUANYLYLTRANSFERASE"/>
    <property type="match status" value="1"/>
</dbReference>
<evidence type="ECO:0000313" key="6">
    <source>
        <dbReference type="Proteomes" id="UP000001937"/>
    </source>
</evidence>
<evidence type="ECO:0000259" key="3">
    <source>
        <dbReference type="Pfam" id="PF12804"/>
    </source>
</evidence>
<sequence length="379" mass="39137">MLAGGGARRLGGRDKPAVMVGGSTLLERVLSAVLDAERVVIVGPRRDLAVDPIPPGRVRWCREDPPGGGPVAAIAAGLVEITTPFVAVLAADLPFLTGREIALLRRGVADPAAQAALLVDPDGRRQFLAAVWRTASLWAALPADPIGRPVRGLFADRPVTAVRAHARTCLDCDEPADVARARSWAAVGERGPARHDRPMTSADDQQPDHQSWSDHRASADPPPPEAGRHRPPPPEAGRHRPPPAAAVGSGAGNVRDKNVRDKNLLERDVLAQWVSDVCAELGLDAARIDVGAVLDLARDVAHGVARPAAPLTAFLVGLAAGRNAGGAHGEEGGGEGGTDGEREAAAARAATSAVLGLLARARAGTGPAQPIRPGPASSR</sequence>
<dbReference type="Pfam" id="PF12804">
    <property type="entry name" value="NTP_transf_3"/>
    <property type="match status" value="1"/>
</dbReference>
<dbReference type="EMBL" id="CP000249">
    <property type="protein sequence ID" value="ABD12843.1"/>
    <property type="molecule type" value="Genomic_DNA"/>
</dbReference>
<dbReference type="InterPro" id="IPR029044">
    <property type="entry name" value="Nucleotide-diphossugar_trans"/>
</dbReference>
<dbReference type="InterPro" id="IPR045598">
    <property type="entry name" value="DUF6457"/>
</dbReference>
<evidence type="ECO:0000256" key="1">
    <source>
        <dbReference type="ARBA" id="ARBA00022679"/>
    </source>
</evidence>
<dbReference type="KEGG" id="fra:Francci3_3490"/>
<dbReference type="STRING" id="106370.Francci3_3490"/>
<dbReference type="eggNOG" id="COG0746">
    <property type="taxonomic scope" value="Bacteria"/>
</dbReference>
<feature type="region of interest" description="Disordered" evidence="2">
    <location>
        <begin position="326"/>
        <end position="348"/>
    </location>
</feature>
<evidence type="ECO:0000256" key="2">
    <source>
        <dbReference type="SAM" id="MobiDB-lite"/>
    </source>
</evidence>
<dbReference type="InterPro" id="IPR025877">
    <property type="entry name" value="MobA-like_NTP_Trfase"/>
</dbReference>
<feature type="region of interest" description="Disordered" evidence="2">
    <location>
        <begin position="185"/>
        <end position="259"/>
    </location>
</feature>